<dbReference type="HOGENOM" id="CLU_047910_1_0_5"/>
<feature type="domain" description="Thiol:disulfide interchange protein DsbD N-terminal" evidence="1">
    <location>
        <begin position="75"/>
        <end position="179"/>
    </location>
</feature>
<name>B9JAR1_RHIR8</name>
<evidence type="ECO:0000313" key="2">
    <source>
        <dbReference type="EMBL" id="ACM25744.1"/>
    </source>
</evidence>
<dbReference type="KEGG" id="ara:Arad_1255"/>
<proteinExistence type="predicted"/>
<accession>B9JAR1</accession>
<gene>
    <name evidence="2" type="ordered locus">Arad_1255</name>
</gene>
<reference evidence="2 3" key="1">
    <citation type="journal article" date="2009" name="J. Bacteriol.">
        <title>Genome sequences of three Agrobacterium biovars help elucidate the evolution of multichromosome genomes in bacteria.</title>
        <authorList>
            <person name="Slater S.C."/>
            <person name="Goldman B.S."/>
            <person name="Goodner B."/>
            <person name="Setubal J.C."/>
            <person name="Farrand S.K."/>
            <person name="Nester E.W."/>
            <person name="Burr T.J."/>
            <person name="Banta L."/>
            <person name="Dickerman A.W."/>
            <person name="Paulsen I."/>
            <person name="Otten L."/>
            <person name="Suen G."/>
            <person name="Welch R."/>
            <person name="Almeida N.F."/>
            <person name="Arnold F."/>
            <person name="Burton O.T."/>
            <person name="Du Z."/>
            <person name="Ewing A."/>
            <person name="Godsy E."/>
            <person name="Heisel S."/>
            <person name="Houmiel K.L."/>
            <person name="Jhaveri J."/>
            <person name="Lu J."/>
            <person name="Miller N.M."/>
            <person name="Norton S."/>
            <person name="Chen Q."/>
            <person name="Phoolcharoen W."/>
            <person name="Ohlin V."/>
            <person name="Ondrusek D."/>
            <person name="Pride N."/>
            <person name="Stricklin S.L."/>
            <person name="Sun J."/>
            <person name="Wheeler C."/>
            <person name="Wilson L."/>
            <person name="Zhu H."/>
            <person name="Wood D.W."/>
        </authorList>
    </citation>
    <scope>NUCLEOTIDE SEQUENCE [LARGE SCALE GENOMIC DNA]</scope>
    <source>
        <strain evidence="3">K84 / ATCC BAA-868</strain>
    </source>
</reference>
<dbReference type="AlphaFoldDB" id="B9JAR1"/>
<evidence type="ECO:0000313" key="3">
    <source>
        <dbReference type="Proteomes" id="UP000001600"/>
    </source>
</evidence>
<sequence>MKMIISFSRCSGTARRHPVNPCSMLEKLSLARLFGMPMGVLAAAILASSPAHAAMSDWADNQGGRMRLVALAPDAQGHIRAALQIEPAPGWITYWREPGESGIPPQVSPVPDSGVTLTKMGFPVPKPITVGTIQEIGYDAPVTFPLDFRVEGKQPATLQLTAFIGLCKDICIPFQAALSLPLSAAGQSTPHEQALLDAADAALPQGPAPDFTVESHSLSTDTKTLSLRLTLPEETGDAPLIYVTGPTGYVFFKQANGKRDGKTFATDIAIGKLPKNYDIKGKNWGILVIDGEHAMETTLAFE</sequence>
<dbReference type="STRING" id="311403.Arad_1255"/>
<protein>
    <recommendedName>
        <fullName evidence="1">Thiol:disulfide interchange protein DsbD N-terminal domain-containing protein</fullName>
    </recommendedName>
</protein>
<dbReference type="EMBL" id="CP000628">
    <property type="protein sequence ID" value="ACM25744.1"/>
    <property type="molecule type" value="Genomic_DNA"/>
</dbReference>
<evidence type="ECO:0000259" key="1">
    <source>
        <dbReference type="Pfam" id="PF11412"/>
    </source>
</evidence>
<dbReference type="Proteomes" id="UP000001600">
    <property type="component" value="Chromosome 1"/>
</dbReference>
<organism evidence="2 3">
    <name type="scientific">Rhizobium rhizogenes (strain K84 / ATCC BAA-868)</name>
    <name type="common">Agrobacterium radiobacter</name>
    <dbReference type="NCBI Taxonomy" id="311403"/>
    <lineage>
        <taxon>Bacteria</taxon>
        <taxon>Pseudomonadati</taxon>
        <taxon>Pseudomonadota</taxon>
        <taxon>Alphaproteobacteria</taxon>
        <taxon>Hyphomicrobiales</taxon>
        <taxon>Rhizobiaceae</taxon>
        <taxon>Rhizobium/Agrobacterium group</taxon>
        <taxon>Rhizobium</taxon>
    </lineage>
</organism>
<dbReference type="InterPro" id="IPR028250">
    <property type="entry name" value="DsbDN"/>
</dbReference>
<dbReference type="eggNOG" id="COG4233">
    <property type="taxonomic scope" value="Bacteria"/>
</dbReference>
<dbReference type="Pfam" id="PF11412">
    <property type="entry name" value="DsbD_N"/>
    <property type="match status" value="1"/>
</dbReference>